<evidence type="ECO:0000256" key="3">
    <source>
        <dbReference type="RuleBase" id="RU000682"/>
    </source>
</evidence>
<evidence type="ECO:0000256" key="4">
    <source>
        <dbReference type="SAM" id="MobiDB-lite"/>
    </source>
</evidence>
<dbReference type="AlphaFoldDB" id="A0A4U5LYP0"/>
<comment type="caution">
    <text evidence="6">The sequence shown here is derived from an EMBL/GenBank/DDBJ whole genome shotgun (WGS) entry which is preliminary data.</text>
</comment>
<dbReference type="Gene3D" id="1.10.10.60">
    <property type="entry name" value="Homeodomain-like"/>
    <property type="match status" value="1"/>
</dbReference>
<proteinExistence type="predicted"/>
<feature type="compositionally biased region" description="Acidic residues" evidence="4">
    <location>
        <begin position="170"/>
        <end position="191"/>
    </location>
</feature>
<evidence type="ECO:0000256" key="1">
    <source>
        <dbReference type="ARBA" id="ARBA00004123"/>
    </source>
</evidence>
<evidence type="ECO:0000313" key="6">
    <source>
        <dbReference type="EMBL" id="TKR61418.1"/>
    </source>
</evidence>
<feature type="region of interest" description="Disordered" evidence="4">
    <location>
        <begin position="113"/>
        <end position="191"/>
    </location>
</feature>
<evidence type="ECO:0000313" key="7">
    <source>
        <dbReference type="Proteomes" id="UP000298663"/>
    </source>
</evidence>
<feature type="compositionally biased region" description="Low complexity" evidence="4">
    <location>
        <begin position="1"/>
        <end position="15"/>
    </location>
</feature>
<keyword evidence="2 3" id="KW-0371">Homeobox</keyword>
<dbReference type="EMBL" id="AZBU02000011">
    <property type="protein sequence ID" value="TKR61418.1"/>
    <property type="molecule type" value="Genomic_DNA"/>
</dbReference>
<dbReference type="InterPro" id="IPR009057">
    <property type="entry name" value="Homeodomain-like_sf"/>
</dbReference>
<feature type="domain" description="Homeobox" evidence="5">
    <location>
        <begin position="61"/>
        <end position="121"/>
    </location>
</feature>
<name>A0A4U5LYP0_STECR</name>
<dbReference type="SMART" id="SM00389">
    <property type="entry name" value="HOX"/>
    <property type="match status" value="1"/>
</dbReference>
<dbReference type="SUPFAM" id="SSF46689">
    <property type="entry name" value="Homeodomain-like"/>
    <property type="match status" value="1"/>
</dbReference>
<dbReference type="GO" id="GO:0003677">
    <property type="term" value="F:DNA binding"/>
    <property type="evidence" value="ECO:0007669"/>
    <property type="project" value="UniProtKB-UniRule"/>
</dbReference>
<keyword evidence="2 3" id="KW-0539">Nucleus</keyword>
<dbReference type="CDD" id="cd00086">
    <property type="entry name" value="homeodomain"/>
    <property type="match status" value="1"/>
</dbReference>
<accession>A0A4U5LYP0</accession>
<reference evidence="6 7" key="2">
    <citation type="journal article" date="2019" name="G3 (Bethesda)">
        <title>Hybrid Assembly of the Genome of the Entomopathogenic Nematode Steinernema carpocapsae Identifies the X-Chromosome.</title>
        <authorList>
            <person name="Serra L."/>
            <person name="Macchietto M."/>
            <person name="Macias-Munoz A."/>
            <person name="McGill C.J."/>
            <person name="Rodriguez I.M."/>
            <person name="Rodriguez B."/>
            <person name="Murad R."/>
            <person name="Mortazavi A."/>
        </authorList>
    </citation>
    <scope>NUCLEOTIDE SEQUENCE [LARGE SCALE GENOMIC DNA]</scope>
    <source>
        <strain evidence="6 7">ALL</strain>
    </source>
</reference>
<dbReference type="Proteomes" id="UP000298663">
    <property type="component" value="Unassembled WGS sequence"/>
</dbReference>
<keyword evidence="2 3" id="KW-0238">DNA-binding</keyword>
<organism evidence="6 7">
    <name type="scientific">Steinernema carpocapsae</name>
    <name type="common">Entomopathogenic nematode</name>
    <dbReference type="NCBI Taxonomy" id="34508"/>
    <lineage>
        <taxon>Eukaryota</taxon>
        <taxon>Metazoa</taxon>
        <taxon>Ecdysozoa</taxon>
        <taxon>Nematoda</taxon>
        <taxon>Chromadorea</taxon>
        <taxon>Rhabditida</taxon>
        <taxon>Tylenchina</taxon>
        <taxon>Panagrolaimomorpha</taxon>
        <taxon>Strongyloidoidea</taxon>
        <taxon>Steinernematidae</taxon>
        <taxon>Steinernema</taxon>
    </lineage>
</organism>
<comment type="subcellular location">
    <subcellularLocation>
        <location evidence="1 2 3">Nucleus</location>
    </subcellularLocation>
</comment>
<dbReference type="InterPro" id="IPR001356">
    <property type="entry name" value="HD"/>
</dbReference>
<dbReference type="Pfam" id="PF00046">
    <property type="entry name" value="Homeodomain"/>
    <property type="match status" value="1"/>
</dbReference>
<dbReference type="OrthoDB" id="6159439at2759"/>
<evidence type="ECO:0000259" key="5">
    <source>
        <dbReference type="PROSITE" id="PS50071"/>
    </source>
</evidence>
<sequence length="191" mass="20927">MAPTSKTSSSKTTSTVPALNTAESLDQLNSLVRKINSNPQLLLVLAQIAETAPSSSTVTAASDPPKRVKYTEEQKQVLQEMFERNPHPSAEEKREVVAKTGLTSKQVTRWVQNQRYRVKQGNSGSVSSNEVSMEPSIEEHRQDKFALIEQVHQKMSSSDAANESDKAPSAEEDCAMSDSDSGESSDEQLED</sequence>
<protein>
    <recommendedName>
        <fullName evidence="5">Homeobox domain-containing protein</fullName>
    </recommendedName>
</protein>
<keyword evidence="7" id="KW-1185">Reference proteome</keyword>
<dbReference type="PROSITE" id="PS50071">
    <property type="entry name" value="HOMEOBOX_2"/>
    <property type="match status" value="1"/>
</dbReference>
<feature type="compositionally biased region" description="Low complexity" evidence="4">
    <location>
        <begin position="121"/>
        <end position="134"/>
    </location>
</feature>
<feature type="DNA-binding region" description="Homeobox" evidence="2">
    <location>
        <begin position="63"/>
        <end position="122"/>
    </location>
</feature>
<evidence type="ECO:0000256" key="2">
    <source>
        <dbReference type="PROSITE-ProRule" id="PRU00108"/>
    </source>
</evidence>
<dbReference type="GO" id="GO:0005634">
    <property type="term" value="C:nucleus"/>
    <property type="evidence" value="ECO:0007669"/>
    <property type="project" value="UniProtKB-SubCell"/>
</dbReference>
<feature type="compositionally biased region" description="Basic and acidic residues" evidence="4">
    <location>
        <begin position="137"/>
        <end position="146"/>
    </location>
</feature>
<reference evidence="6 7" key="1">
    <citation type="journal article" date="2015" name="Genome Biol.">
        <title>Comparative genomics of Steinernema reveals deeply conserved gene regulatory networks.</title>
        <authorList>
            <person name="Dillman A.R."/>
            <person name="Macchietto M."/>
            <person name="Porter C.F."/>
            <person name="Rogers A."/>
            <person name="Williams B."/>
            <person name="Antoshechkin I."/>
            <person name="Lee M.M."/>
            <person name="Goodwin Z."/>
            <person name="Lu X."/>
            <person name="Lewis E.E."/>
            <person name="Goodrich-Blair H."/>
            <person name="Stock S.P."/>
            <person name="Adams B.J."/>
            <person name="Sternberg P.W."/>
            <person name="Mortazavi A."/>
        </authorList>
    </citation>
    <scope>NUCLEOTIDE SEQUENCE [LARGE SCALE GENOMIC DNA]</scope>
    <source>
        <strain evidence="6 7">ALL</strain>
    </source>
</reference>
<feature type="region of interest" description="Disordered" evidence="4">
    <location>
        <begin position="1"/>
        <end position="22"/>
    </location>
</feature>
<gene>
    <name evidence="6" type="ORF">L596_028527</name>
</gene>